<feature type="signal peptide" evidence="2">
    <location>
        <begin position="1"/>
        <end position="20"/>
    </location>
</feature>
<dbReference type="Gene3D" id="3.40.30.10">
    <property type="entry name" value="Glutaredoxin"/>
    <property type="match status" value="1"/>
</dbReference>
<dbReference type="WBParaSite" id="Pan_g23260.t1">
    <property type="protein sequence ID" value="Pan_g23260.t1"/>
    <property type="gene ID" value="Pan_g23260"/>
</dbReference>
<feature type="compositionally biased region" description="Low complexity" evidence="1">
    <location>
        <begin position="254"/>
        <end position="270"/>
    </location>
</feature>
<feature type="compositionally biased region" description="Pro residues" evidence="1">
    <location>
        <begin position="479"/>
        <end position="492"/>
    </location>
</feature>
<feature type="compositionally biased region" description="Pro residues" evidence="1">
    <location>
        <begin position="501"/>
        <end position="518"/>
    </location>
</feature>
<proteinExistence type="predicted"/>
<feature type="compositionally biased region" description="Low complexity" evidence="1">
    <location>
        <begin position="353"/>
        <end position="385"/>
    </location>
</feature>
<dbReference type="PRINTS" id="PR01217">
    <property type="entry name" value="PRICHEXTENSN"/>
</dbReference>
<evidence type="ECO:0000313" key="3">
    <source>
        <dbReference type="Proteomes" id="UP000492821"/>
    </source>
</evidence>
<keyword evidence="2" id="KW-0732">Signal</keyword>
<feature type="compositionally biased region" description="Low complexity" evidence="1">
    <location>
        <begin position="323"/>
        <end position="340"/>
    </location>
</feature>
<name>A0A7E4VP72_PANRE</name>
<feature type="region of interest" description="Disordered" evidence="1">
    <location>
        <begin position="323"/>
        <end position="544"/>
    </location>
</feature>
<feature type="compositionally biased region" description="Low complexity" evidence="1">
    <location>
        <begin position="397"/>
        <end position="412"/>
    </location>
</feature>
<sequence length="660" mass="71337">MLPYFVAPAVLLIFEATIIACPMSCCQPPPIFLVRIARTVADSDNLSDSSADPFGSPEQYPNQYNGAPSQSYSNQGYGLPTQQTYGANNQYGNPNAYGNAEVVHQSSYGAANSGGYAPNGVYQPATQQQTTYYSTDTNQLGTQGAFGGFASAVQPEAPASNGYQSQQGAGGYAEQQQQSVAPVTYGGAPNTGLQTTDNSNLDNYAQYLEILQKQYGIKVPANAVSAPVPSNAPSAPASSNVYAAAVQQNAQNQQLQQQQVQQQQPHHQQQTLSSAVQGGTYTVPAGSPSPNVALPQGHHVGTSGFNPWQTGYMSNYNQQLLNAQQSQQTAQAPQPAPQTYETYQPRPQPQPAQPVAQPQPQQQIQSYETYAPQPQVQPQPLSQAPQAPPAHNSYETYQPQQPQQPQPSYQSSISTYGNDYSTESQAVAAPQPQPRAPPQVVPYQPQPLPPAPAPVQQPSYPIQQQQIPYQPPTQVQPAQPQPTYPNPQPLPQAPIQQPAPVARPAPQPLATAPPPVYTMPPQTEAPTTASPTTTSKPSAPLSSATSIQALTQQIRRLPAVLYVDSRNPESRRTENMLRETYGLPLVAFYVDKIDKPKTVERHLQQLTAHKGLPYLFICGTFIGSQQHIDNYHNNKQVPQLIEYVCGDEKKRKAKSAAVKS</sequence>
<evidence type="ECO:0000313" key="4">
    <source>
        <dbReference type="WBParaSite" id="Pan_g23260.t1"/>
    </source>
</evidence>
<evidence type="ECO:0000256" key="2">
    <source>
        <dbReference type="SAM" id="SignalP"/>
    </source>
</evidence>
<reference evidence="3" key="1">
    <citation type="journal article" date="2013" name="Genetics">
        <title>The draft genome and transcriptome of Panagrellus redivivus are shaped by the harsh demands of a free-living lifestyle.</title>
        <authorList>
            <person name="Srinivasan J."/>
            <person name="Dillman A.R."/>
            <person name="Macchietto M.G."/>
            <person name="Heikkinen L."/>
            <person name="Lakso M."/>
            <person name="Fracchia K.M."/>
            <person name="Antoshechkin I."/>
            <person name="Mortazavi A."/>
            <person name="Wong G."/>
            <person name="Sternberg P.W."/>
        </authorList>
    </citation>
    <scope>NUCLEOTIDE SEQUENCE [LARGE SCALE GENOMIC DNA]</scope>
    <source>
        <strain evidence="3">MT8872</strain>
    </source>
</reference>
<feature type="compositionally biased region" description="Low complexity" evidence="1">
    <location>
        <begin position="520"/>
        <end position="544"/>
    </location>
</feature>
<dbReference type="InterPro" id="IPR036249">
    <property type="entry name" value="Thioredoxin-like_sf"/>
</dbReference>
<feature type="compositionally biased region" description="Low complexity" evidence="1">
    <location>
        <begin position="162"/>
        <end position="177"/>
    </location>
</feature>
<feature type="compositionally biased region" description="Polar residues" evidence="1">
    <location>
        <begin position="413"/>
        <end position="424"/>
    </location>
</feature>
<feature type="region of interest" description="Disordered" evidence="1">
    <location>
        <begin position="45"/>
        <end position="72"/>
    </location>
</feature>
<organism evidence="3 4">
    <name type="scientific">Panagrellus redivivus</name>
    <name type="common">Microworm</name>
    <dbReference type="NCBI Taxonomy" id="6233"/>
    <lineage>
        <taxon>Eukaryota</taxon>
        <taxon>Metazoa</taxon>
        <taxon>Ecdysozoa</taxon>
        <taxon>Nematoda</taxon>
        <taxon>Chromadorea</taxon>
        <taxon>Rhabditida</taxon>
        <taxon>Tylenchina</taxon>
        <taxon>Panagrolaimomorpha</taxon>
        <taxon>Panagrolaimoidea</taxon>
        <taxon>Panagrolaimidae</taxon>
        <taxon>Panagrellus</taxon>
    </lineage>
</organism>
<accession>A0A7E4VP72</accession>
<feature type="compositionally biased region" description="Polar residues" evidence="1">
    <location>
        <begin position="271"/>
        <end position="280"/>
    </location>
</feature>
<dbReference type="SUPFAM" id="SSF52833">
    <property type="entry name" value="Thioredoxin-like"/>
    <property type="match status" value="1"/>
</dbReference>
<feature type="compositionally biased region" description="Pro residues" evidence="1">
    <location>
        <begin position="431"/>
        <end position="455"/>
    </location>
</feature>
<feature type="compositionally biased region" description="Polar residues" evidence="1">
    <location>
        <begin position="59"/>
        <end position="72"/>
    </location>
</feature>
<dbReference type="PROSITE" id="PS51354">
    <property type="entry name" value="GLUTAREDOXIN_2"/>
    <property type="match status" value="1"/>
</dbReference>
<feature type="region of interest" description="Disordered" evidence="1">
    <location>
        <begin position="254"/>
        <end position="306"/>
    </location>
</feature>
<dbReference type="AlphaFoldDB" id="A0A7E4VP72"/>
<dbReference type="Proteomes" id="UP000492821">
    <property type="component" value="Unassembled WGS sequence"/>
</dbReference>
<protein>
    <submittedName>
        <fullName evidence="4">Glutaredoxin domain-containing protein</fullName>
    </submittedName>
</protein>
<reference evidence="4" key="2">
    <citation type="submission" date="2020-10" db="UniProtKB">
        <authorList>
            <consortium name="WormBaseParasite"/>
        </authorList>
    </citation>
    <scope>IDENTIFICATION</scope>
</reference>
<feature type="compositionally biased region" description="Low complexity" evidence="1">
    <location>
        <begin position="456"/>
        <end position="478"/>
    </location>
</feature>
<evidence type="ECO:0000256" key="1">
    <source>
        <dbReference type="SAM" id="MobiDB-lite"/>
    </source>
</evidence>
<feature type="chain" id="PRO_5029011035" evidence="2">
    <location>
        <begin position="21"/>
        <end position="660"/>
    </location>
</feature>
<feature type="region of interest" description="Disordered" evidence="1">
    <location>
        <begin position="156"/>
        <end position="177"/>
    </location>
</feature>
<keyword evidence="3" id="KW-1185">Reference proteome</keyword>